<protein>
    <submittedName>
        <fullName evidence="3">Uncharacterized protein</fullName>
    </submittedName>
</protein>
<dbReference type="WBParaSite" id="Gr19_v10_g5690.t1">
    <property type="protein sequence ID" value="Gr19_v10_g5690.t1"/>
    <property type="gene ID" value="Gr19_v10_g5690"/>
</dbReference>
<evidence type="ECO:0000313" key="2">
    <source>
        <dbReference type="Proteomes" id="UP000887572"/>
    </source>
</evidence>
<dbReference type="AlphaFoldDB" id="A0A914I0B3"/>
<sequence>MLCAPVKRRLSFHRSLTESASHSSFAEREGSSTATELEDGEGGEKQHRQQTKAKHAKEALVRSGEMSCLYIVPDSFTVSRIQRSNLSFKKRERKANSLNVFTF</sequence>
<organism evidence="2 3">
    <name type="scientific">Globodera rostochiensis</name>
    <name type="common">Golden nematode worm</name>
    <name type="synonym">Heterodera rostochiensis</name>
    <dbReference type="NCBI Taxonomy" id="31243"/>
    <lineage>
        <taxon>Eukaryota</taxon>
        <taxon>Metazoa</taxon>
        <taxon>Ecdysozoa</taxon>
        <taxon>Nematoda</taxon>
        <taxon>Chromadorea</taxon>
        <taxon>Rhabditida</taxon>
        <taxon>Tylenchina</taxon>
        <taxon>Tylenchomorpha</taxon>
        <taxon>Tylenchoidea</taxon>
        <taxon>Heteroderidae</taxon>
        <taxon>Heteroderinae</taxon>
        <taxon>Globodera</taxon>
    </lineage>
</organism>
<feature type="region of interest" description="Disordered" evidence="1">
    <location>
        <begin position="17"/>
        <end position="53"/>
    </location>
</feature>
<reference evidence="3" key="1">
    <citation type="submission" date="2022-11" db="UniProtKB">
        <authorList>
            <consortium name="WormBaseParasite"/>
        </authorList>
    </citation>
    <scope>IDENTIFICATION</scope>
</reference>
<name>A0A914I0B3_GLORO</name>
<dbReference type="Proteomes" id="UP000887572">
    <property type="component" value="Unplaced"/>
</dbReference>
<proteinExistence type="predicted"/>
<keyword evidence="2" id="KW-1185">Reference proteome</keyword>
<accession>A0A914I0B3</accession>
<evidence type="ECO:0000256" key="1">
    <source>
        <dbReference type="SAM" id="MobiDB-lite"/>
    </source>
</evidence>
<evidence type="ECO:0000313" key="3">
    <source>
        <dbReference type="WBParaSite" id="Gr19_v10_g5690.t1"/>
    </source>
</evidence>